<dbReference type="PANTHER" id="PTHR12243">
    <property type="entry name" value="MADF DOMAIN TRANSCRIPTION FACTOR"/>
    <property type="match status" value="1"/>
</dbReference>
<keyword evidence="1" id="KW-0539">Nucleus</keyword>
<gene>
    <name evidence="6" type="ORF">CHILSU_LOCUS952</name>
</gene>
<feature type="domain" description="Myb-like" evidence="3">
    <location>
        <begin position="89"/>
        <end position="151"/>
    </location>
</feature>
<feature type="compositionally biased region" description="Polar residues" evidence="2">
    <location>
        <begin position="193"/>
        <end position="206"/>
    </location>
</feature>
<feature type="compositionally biased region" description="Polar residues" evidence="2">
    <location>
        <begin position="217"/>
        <end position="243"/>
    </location>
</feature>
<dbReference type="EMBL" id="OU963903">
    <property type="protein sequence ID" value="CAH2980246.1"/>
    <property type="molecule type" value="Genomic_DNA"/>
</dbReference>
<dbReference type="InterPro" id="IPR039353">
    <property type="entry name" value="TF_Adf1"/>
</dbReference>
<dbReference type="PROSITE" id="PS51031">
    <property type="entry name" value="BESS"/>
    <property type="match status" value="1"/>
</dbReference>
<evidence type="ECO:0000313" key="6">
    <source>
        <dbReference type="EMBL" id="CAH2980246.1"/>
    </source>
</evidence>
<feature type="domain" description="BESS" evidence="5">
    <location>
        <begin position="287"/>
        <end position="326"/>
    </location>
</feature>
<dbReference type="SMART" id="SM00595">
    <property type="entry name" value="MADF"/>
    <property type="match status" value="1"/>
</dbReference>
<dbReference type="InterPro" id="IPR006578">
    <property type="entry name" value="MADF-dom"/>
</dbReference>
<keyword evidence="7" id="KW-1185">Reference proteome</keyword>
<feature type="domain" description="MADF" evidence="4">
    <location>
        <begin position="104"/>
        <end position="187"/>
    </location>
</feature>
<protein>
    <recommendedName>
        <fullName evidence="8">MADF domain-containing protein</fullName>
    </recommendedName>
</protein>
<evidence type="ECO:0000259" key="4">
    <source>
        <dbReference type="PROSITE" id="PS51029"/>
    </source>
</evidence>
<dbReference type="Proteomes" id="UP001153292">
    <property type="component" value="Chromosome 10"/>
</dbReference>
<accession>A0ABN8L4I8</accession>
<dbReference type="Pfam" id="PF10545">
    <property type="entry name" value="MADF_DNA_bdg"/>
    <property type="match status" value="1"/>
</dbReference>
<comment type="subcellular location">
    <subcellularLocation>
        <location evidence="1">Nucleus</location>
    </subcellularLocation>
</comment>
<dbReference type="PROSITE" id="PS50090">
    <property type="entry name" value="MYB_LIKE"/>
    <property type="match status" value="1"/>
</dbReference>
<dbReference type="InterPro" id="IPR001005">
    <property type="entry name" value="SANT/Myb"/>
</dbReference>
<sequence length="328" mass="37303">MKRRLMLNLVLSSKNHAIVNTNVKNFRVKTQNVGLERSPVIDNVTSKSGAAICMTVTAVLSLSNGTCVLVNVFIDSGERICVFPTNMTSKMSSNSNWSSKDDEILISFVRNHEAIYYIKSKEYRKTQLKQNWWREIGKILNKTDFDCAKRWCYIRDYYVRRRGKPVSSGEAAKKRSVLLSFLDNLPSSQKSSITNVIDENRGNNSVKMEKSHDNSKRTQIPENESLVTDNSNNSKETQSNSQEIENFKCDNNGHRKYDKAKNDKKANYNAHGQEGLGLLEDSTQNGLHENDLFFAAMAKIVKKLPPYEQIQLRMQIGSLVGNAELRHL</sequence>
<name>A0ABN8L4I8_CHISP</name>
<feature type="compositionally biased region" description="Basic and acidic residues" evidence="2">
    <location>
        <begin position="207"/>
        <end position="216"/>
    </location>
</feature>
<proteinExistence type="predicted"/>
<feature type="region of interest" description="Disordered" evidence="2">
    <location>
        <begin position="193"/>
        <end position="243"/>
    </location>
</feature>
<dbReference type="PANTHER" id="PTHR12243:SF67">
    <property type="entry name" value="COREPRESSOR OF PANGOLIN, ISOFORM A-RELATED"/>
    <property type="match status" value="1"/>
</dbReference>
<reference evidence="6" key="1">
    <citation type="submission" date="2021-12" db="EMBL/GenBank/DDBJ databases">
        <authorList>
            <person name="King R."/>
        </authorList>
    </citation>
    <scope>NUCLEOTIDE SEQUENCE</scope>
</reference>
<evidence type="ECO:0000259" key="3">
    <source>
        <dbReference type="PROSITE" id="PS50090"/>
    </source>
</evidence>
<dbReference type="PROSITE" id="PS51029">
    <property type="entry name" value="MADF"/>
    <property type="match status" value="1"/>
</dbReference>
<evidence type="ECO:0000259" key="5">
    <source>
        <dbReference type="PROSITE" id="PS51031"/>
    </source>
</evidence>
<evidence type="ECO:0000256" key="2">
    <source>
        <dbReference type="SAM" id="MobiDB-lite"/>
    </source>
</evidence>
<evidence type="ECO:0000313" key="7">
    <source>
        <dbReference type="Proteomes" id="UP001153292"/>
    </source>
</evidence>
<evidence type="ECO:0008006" key="8">
    <source>
        <dbReference type="Google" id="ProtNLM"/>
    </source>
</evidence>
<evidence type="ECO:0000256" key="1">
    <source>
        <dbReference type="PROSITE-ProRule" id="PRU00371"/>
    </source>
</evidence>
<organism evidence="6 7">
    <name type="scientific">Chilo suppressalis</name>
    <name type="common">Asiatic rice borer moth</name>
    <dbReference type="NCBI Taxonomy" id="168631"/>
    <lineage>
        <taxon>Eukaryota</taxon>
        <taxon>Metazoa</taxon>
        <taxon>Ecdysozoa</taxon>
        <taxon>Arthropoda</taxon>
        <taxon>Hexapoda</taxon>
        <taxon>Insecta</taxon>
        <taxon>Pterygota</taxon>
        <taxon>Neoptera</taxon>
        <taxon>Endopterygota</taxon>
        <taxon>Lepidoptera</taxon>
        <taxon>Glossata</taxon>
        <taxon>Ditrysia</taxon>
        <taxon>Pyraloidea</taxon>
        <taxon>Crambidae</taxon>
        <taxon>Crambinae</taxon>
        <taxon>Chilo</taxon>
    </lineage>
</organism>
<dbReference type="InterPro" id="IPR004210">
    <property type="entry name" value="BESS_motif"/>
</dbReference>